<dbReference type="AlphaFoldDB" id="A0A9D4S271"/>
<comment type="caution">
    <text evidence="1">The sequence shown here is derived from an EMBL/GenBank/DDBJ whole genome shotgun (WGS) entry which is preliminary data.</text>
</comment>
<dbReference type="Proteomes" id="UP000828390">
    <property type="component" value="Unassembled WGS sequence"/>
</dbReference>
<dbReference type="EMBL" id="JAIWYP010000001">
    <property type="protein sequence ID" value="KAH3887117.1"/>
    <property type="molecule type" value="Genomic_DNA"/>
</dbReference>
<evidence type="ECO:0000313" key="2">
    <source>
        <dbReference type="Proteomes" id="UP000828390"/>
    </source>
</evidence>
<proteinExistence type="predicted"/>
<accession>A0A9D4S271</accession>
<organism evidence="1 2">
    <name type="scientific">Dreissena polymorpha</name>
    <name type="common">Zebra mussel</name>
    <name type="synonym">Mytilus polymorpha</name>
    <dbReference type="NCBI Taxonomy" id="45954"/>
    <lineage>
        <taxon>Eukaryota</taxon>
        <taxon>Metazoa</taxon>
        <taxon>Spiralia</taxon>
        <taxon>Lophotrochozoa</taxon>
        <taxon>Mollusca</taxon>
        <taxon>Bivalvia</taxon>
        <taxon>Autobranchia</taxon>
        <taxon>Heteroconchia</taxon>
        <taxon>Euheterodonta</taxon>
        <taxon>Imparidentia</taxon>
        <taxon>Neoheterodontei</taxon>
        <taxon>Myida</taxon>
        <taxon>Dreissenoidea</taxon>
        <taxon>Dreissenidae</taxon>
        <taxon>Dreissena</taxon>
    </lineage>
</organism>
<name>A0A9D4S271_DREPO</name>
<evidence type="ECO:0000313" key="1">
    <source>
        <dbReference type="EMBL" id="KAH3887117.1"/>
    </source>
</evidence>
<gene>
    <name evidence="1" type="ORF">DPMN_011132</name>
</gene>
<reference evidence="1" key="2">
    <citation type="submission" date="2020-11" db="EMBL/GenBank/DDBJ databases">
        <authorList>
            <person name="McCartney M.A."/>
            <person name="Auch B."/>
            <person name="Kono T."/>
            <person name="Mallez S."/>
            <person name="Becker A."/>
            <person name="Gohl D.M."/>
            <person name="Silverstein K.A.T."/>
            <person name="Koren S."/>
            <person name="Bechman K.B."/>
            <person name="Herman A."/>
            <person name="Abrahante J.E."/>
            <person name="Garbe J."/>
        </authorList>
    </citation>
    <scope>NUCLEOTIDE SEQUENCE</scope>
    <source>
        <strain evidence="1">Duluth1</strain>
        <tissue evidence="1">Whole animal</tissue>
    </source>
</reference>
<sequence length="57" mass="6314">MKVPWKSILTSLPVASVCLCYTVSQWVRDLLLTNGLLYLSTVGFNVAEVSSCESMLF</sequence>
<protein>
    <submittedName>
        <fullName evidence="1">Uncharacterized protein</fullName>
    </submittedName>
</protein>
<keyword evidence="2" id="KW-1185">Reference proteome</keyword>
<reference evidence="1" key="1">
    <citation type="journal article" date="2019" name="bioRxiv">
        <title>The Genome of the Zebra Mussel, Dreissena polymorpha: A Resource for Invasive Species Research.</title>
        <authorList>
            <person name="McCartney M.A."/>
            <person name="Auch B."/>
            <person name="Kono T."/>
            <person name="Mallez S."/>
            <person name="Zhang Y."/>
            <person name="Obille A."/>
            <person name="Becker A."/>
            <person name="Abrahante J.E."/>
            <person name="Garbe J."/>
            <person name="Badalamenti J.P."/>
            <person name="Herman A."/>
            <person name="Mangelson H."/>
            <person name="Liachko I."/>
            <person name="Sullivan S."/>
            <person name="Sone E.D."/>
            <person name="Koren S."/>
            <person name="Silverstein K.A.T."/>
            <person name="Beckman K.B."/>
            <person name="Gohl D.M."/>
        </authorList>
    </citation>
    <scope>NUCLEOTIDE SEQUENCE</scope>
    <source>
        <strain evidence="1">Duluth1</strain>
        <tissue evidence="1">Whole animal</tissue>
    </source>
</reference>